<sequence>MSLLQCGRGGNYTTPFSNSSHSPKAMEALFFMCRTTQSEANIQGNTTNYYVGAVEEEKCLKIWEGSVIFEVARTMSTHYPNATESGESKVM</sequence>
<dbReference type="Proteomes" id="UP000824120">
    <property type="component" value="Chromosome 11"/>
</dbReference>
<keyword evidence="2" id="KW-1185">Reference proteome</keyword>
<protein>
    <submittedName>
        <fullName evidence="1">Uncharacterized protein</fullName>
    </submittedName>
</protein>
<evidence type="ECO:0000313" key="1">
    <source>
        <dbReference type="EMBL" id="KAG5575938.1"/>
    </source>
</evidence>
<proteinExistence type="predicted"/>
<evidence type="ECO:0000313" key="2">
    <source>
        <dbReference type="Proteomes" id="UP000824120"/>
    </source>
</evidence>
<dbReference type="EMBL" id="JACXVP010000011">
    <property type="protein sequence ID" value="KAG5575938.1"/>
    <property type="molecule type" value="Genomic_DNA"/>
</dbReference>
<name>A0A9J5WK74_SOLCO</name>
<accession>A0A9J5WK74</accession>
<dbReference type="AlphaFoldDB" id="A0A9J5WK74"/>
<organism evidence="1 2">
    <name type="scientific">Solanum commersonii</name>
    <name type="common">Commerson's wild potato</name>
    <name type="synonym">Commerson's nightshade</name>
    <dbReference type="NCBI Taxonomy" id="4109"/>
    <lineage>
        <taxon>Eukaryota</taxon>
        <taxon>Viridiplantae</taxon>
        <taxon>Streptophyta</taxon>
        <taxon>Embryophyta</taxon>
        <taxon>Tracheophyta</taxon>
        <taxon>Spermatophyta</taxon>
        <taxon>Magnoliopsida</taxon>
        <taxon>eudicotyledons</taxon>
        <taxon>Gunneridae</taxon>
        <taxon>Pentapetalae</taxon>
        <taxon>asterids</taxon>
        <taxon>lamiids</taxon>
        <taxon>Solanales</taxon>
        <taxon>Solanaceae</taxon>
        <taxon>Solanoideae</taxon>
        <taxon>Solaneae</taxon>
        <taxon>Solanum</taxon>
    </lineage>
</organism>
<reference evidence="1 2" key="1">
    <citation type="submission" date="2020-09" db="EMBL/GenBank/DDBJ databases">
        <title>De no assembly of potato wild relative species, Solanum commersonii.</title>
        <authorList>
            <person name="Cho K."/>
        </authorList>
    </citation>
    <scope>NUCLEOTIDE SEQUENCE [LARGE SCALE GENOMIC DNA]</scope>
    <source>
        <strain evidence="1">LZ3.2</strain>
        <tissue evidence="1">Leaf</tissue>
    </source>
</reference>
<gene>
    <name evidence="1" type="ORF">H5410_056072</name>
</gene>
<comment type="caution">
    <text evidence="1">The sequence shown here is derived from an EMBL/GenBank/DDBJ whole genome shotgun (WGS) entry which is preliminary data.</text>
</comment>